<dbReference type="PANTHER" id="PTHR36565:SF1">
    <property type="entry name" value="UPF0332 PROTEIN TM_1000"/>
    <property type="match status" value="1"/>
</dbReference>
<organism evidence="3 4">
    <name type="scientific">Spirosoma montaniterrae</name>
    <dbReference type="NCBI Taxonomy" id="1178516"/>
    <lineage>
        <taxon>Bacteria</taxon>
        <taxon>Pseudomonadati</taxon>
        <taxon>Bacteroidota</taxon>
        <taxon>Cytophagia</taxon>
        <taxon>Cytophagales</taxon>
        <taxon>Cytophagaceae</taxon>
        <taxon>Spirosoma</taxon>
    </lineage>
</organism>
<dbReference type="OrthoDB" id="1494057at2"/>
<feature type="domain" description="HEPN" evidence="2">
    <location>
        <begin position="11"/>
        <end position="125"/>
    </location>
</feature>
<gene>
    <name evidence="3" type="ORF">AWR27_21915</name>
</gene>
<dbReference type="InterPro" id="IPR052226">
    <property type="entry name" value="UPF0332_toxin"/>
</dbReference>
<dbReference type="PANTHER" id="PTHR36565">
    <property type="entry name" value="UPF0332 PROTEIN TM_1000"/>
    <property type="match status" value="1"/>
</dbReference>
<evidence type="ECO:0000313" key="4">
    <source>
        <dbReference type="Proteomes" id="UP000187941"/>
    </source>
</evidence>
<dbReference type="Proteomes" id="UP000187941">
    <property type="component" value="Chromosome"/>
</dbReference>
<evidence type="ECO:0000259" key="2">
    <source>
        <dbReference type="Pfam" id="PF05168"/>
    </source>
</evidence>
<proteinExistence type="inferred from homology"/>
<reference evidence="3 4" key="1">
    <citation type="submission" date="2016-01" db="EMBL/GenBank/DDBJ databases">
        <authorList>
            <person name="Oliw E.H."/>
        </authorList>
    </citation>
    <scope>NUCLEOTIDE SEQUENCE [LARGE SCALE GENOMIC DNA]</scope>
    <source>
        <strain evidence="3 4">DY10</strain>
    </source>
</reference>
<dbReference type="Pfam" id="PF05168">
    <property type="entry name" value="HEPN"/>
    <property type="match status" value="1"/>
</dbReference>
<dbReference type="InterPro" id="IPR007842">
    <property type="entry name" value="HEPN_dom"/>
</dbReference>
<evidence type="ECO:0000313" key="3">
    <source>
        <dbReference type="EMBL" id="AQG81723.1"/>
    </source>
</evidence>
<evidence type="ECO:0000256" key="1">
    <source>
        <dbReference type="ARBA" id="ARBA00038248"/>
    </source>
</evidence>
<dbReference type="Gene3D" id="1.20.120.330">
    <property type="entry name" value="Nucleotidyltransferases domain 2"/>
    <property type="match status" value="1"/>
</dbReference>
<keyword evidence="4" id="KW-1185">Reference proteome</keyword>
<dbReference type="KEGG" id="smon:AWR27_21915"/>
<dbReference type="AlphaFoldDB" id="A0A1P9X2A1"/>
<dbReference type="RefSeq" id="WP_077133200.1">
    <property type="nucleotide sequence ID" value="NZ_CP014263.1"/>
</dbReference>
<accession>A0A1P9X2A1</accession>
<name>A0A1P9X2A1_9BACT</name>
<sequence length="130" mass="15014">MKKTKEDVVAYRLQKAVTDLDTAKAMAAIQQWDGAINRLYYAAFHALTAIMLEEDIRVKSHKGVMMMLGDQYIKTNRIDGQWGKFYSHLFKSRNDSDYEDFAVFTADDVLPLLTQTEEFITVIKRLIITN</sequence>
<dbReference type="STRING" id="1178516.AWR27_21915"/>
<protein>
    <recommendedName>
        <fullName evidence="2">HEPN domain-containing protein</fullName>
    </recommendedName>
</protein>
<comment type="similarity">
    <text evidence="1">Belongs to the UPF0332 family.</text>
</comment>
<dbReference type="EMBL" id="CP014263">
    <property type="protein sequence ID" value="AQG81723.1"/>
    <property type="molecule type" value="Genomic_DNA"/>
</dbReference>